<reference evidence="4" key="1">
    <citation type="submission" date="2020-08" db="EMBL/GenBank/DDBJ databases">
        <title>Genome public.</title>
        <authorList>
            <person name="Liu C."/>
            <person name="Sun Q."/>
        </authorList>
    </citation>
    <scope>NUCLEOTIDE SEQUENCE</scope>
    <source>
        <strain evidence="4">BX8</strain>
    </source>
</reference>
<proteinExistence type="predicted"/>
<dbReference type="Pfam" id="PF01156">
    <property type="entry name" value="IU_nuc_hydro"/>
    <property type="match status" value="1"/>
</dbReference>
<dbReference type="InterPro" id="IPR001910">
    <property type="entry name" value="Inosine/uridine_hydrolase_dom"/>
</dbReference>
<gene>
    <name evidence="4" type="ORF">H8S23_01495</name>
</gene>
<organism evidence="4 5">
    <name type="scientific">Anaerofilum hominis</name>
    <dbReference type="NCBI Taxonomy" id="2763016"/>
    <lineage>
        <taxon>Bacteria</taxon>
        <taxon>Bacillati</taxon>
        <taxon>Bacillota</taxon>
        <taxon>Clostridia</taxon>
        <taxon>Eubacteriales</taxon>
        <taxon>Oscillospiraceae</taxon>
        <taxon>Anaerofilum</taxon>
    </lineage>
</organism>
<name>A0A923I4J9_9FIRM</name>
<evidence type="ECO:0000313" key="5">
    <source>
        <dbReference type="Proteomes" id="UP000659630"/>
    </source>
</evidence>
<dbReference type="InterPro" id="IPR036452">
    <property type="entry name" value="Ribo_hydro-like"/>
</dbReference>
<keyword evidence="2" id="KW-0326">Glycosidase</keyword>
<accession>A0A923I4J9</accession>
<dbReference type="SUPFAM" id="SSF53590">
    <property type="entry name" value="Nucleoside hydrolase"/>
    <property type="match status" value="1"/>
</dbReference>
<dbReference type="GO" id="GO:0006152">
    <property type="term" value="P:purine nucleoside catabolic process"/>
    <property type="evidence" value="ECO:0007669"/>
    <property type="project" value="TreeGrafter"/>
</dbReference>
<dbReference type="AlphaFoldDB" id="A0A923I4J9"/>
<dbReference type="GO" id="GO:0045437">
    <property type="term" value="F:uridine nucleosidase activity"/>
    <property type="evidence" value="ECO:0007669"/>
    <property type="project" value="UniProtKB-ARBA"/>
</dbReference>
<keyword evidence="1 4" id="KW-0378">Hydrolase</keyword>
<dbReference type="PANTHER" id="PTHR12304:SF4">
    <property type="entry name" value="URIDINE NUCLEOSIDASE"/>
    <property type="match status" value="1"/>
</dbReference>
<dbReference type="RefSeq" id="WP_186886542.1">
    <property type="nucleotide sequence ID" value="NZ_JACONZ010000001.1"/>
</dbReference>
<keyword evidence="5" id="KW-1185">Reference proteome</keyword>
<dbReference type="Gene3D" id="3.90.245.10">
    <property type="entry name" value="Ribonucleoside hydrolase-like"/>
    <property type="match status" value="1"/>
</dbReference>
<evidence type="ECO:0000256" key="1">
    <source>
        <dbReference type="ARBA" id="ARBA00022801"/>
    </source>
</evidence>
<dbReference type="InterPro" id="IPR015910">
    <property type="entry name" value="I/U_nuclsd_hydro_CS"/>
</dbReference>
<dbReference type="GO" id="GO:0005829">
    <property type="term" value="C:cytosol"/>
    <property type="evidence" value="ECO:0007669"/>
    <property type="project" value="TreeGrafter"/>
</dbReference>
<comment type="caution">
    <text evidence="4">The sequence shown here is derived from an EMBL/GenBank/DDBJ whole genome shotgun (WGS) entry which is preliminary data.</text>
</comment>
<evidence type="ECO:0000259" key="3">
    <source>
        <dbReference type="Pfam" id="PF01156"/>
    </source>
</evidence>
<evidence type="ECO:0000313" key="4">
    <source>
        <dbReference type="EMBL" id="MBC5580173.1"/>
    </source>
</evidence>
<dbReference type="Proteomes" id="UP000659630">
    <property type="component" value="Unassembled WGS sequence"/>
</dbReference>
<sequence length="332" mass="36002">MDRRKIIMDVDTGSDDAIALCAAMLSDELELLGVCTVGGNVEVKNTTDNTLRVVECCGRPEVKVYRGAALPLASTLQPWGLQAQELPRREGGRDQETAVHTDHLPLPPTSLREQQQSACVWLIETLLAAEDGEITLVPVGPITNIALAMRADPRILPKIREIVLMGGSHDTYPPTQAAEFNVWADPEALEIVLQSGVKVTMVSLDATSHACLDRRQAALLREIGSAPALLCAELVEHRLKASAAEGDADGTGVGAAIHDALAVCAVLHPEVLTEVEYTSCHVDLGHGYAYGETVLGRNYKFMEMPKNCYYARSADSQLFFDWLYGVLQKAAR</sequence>
<dbReference type="PANTHER" id="PTHR12304">
    <property type="entry name" value="INOSINE-URIDINE PREFERRING NUCLEOSIDE HYDROLASE"/>
    <property type="match status" value="1"/>
</dbReference>
<feature type="domain" description="Inosine/uridine-preferring nucleoside hydrolase" evidence="3">
    <location>
        <begin position="6"/>
        <end position="321"/>
    </location>
</feature>
<dbReference type="GO" id="GO:0008477">
    <property type="term" value="F:purine nucleosidase activity"/>
    <property type="evidence" value="ECO:0007669"/>
    <property type="project" value="TreeGrafter"/>
</dbReference>
<dbReference type="EMBL" id="JACONZ010000001">
    <property type="protein sequence ID" value="MBC5580173.1"/>
    <property type="molecule type" value="Genomic_DNA"/>
</dbReference>
<dbReference type="InterPro" id="IPR023186">
    <property type="entry name" value="IUNH"/>
</dbReference>
<protein>
    <submittedName>
        <fullName evidence="4">Nucleoside hydrolase</fullName>
    </submittedName>
</protein>
<dbReference type="PROSITE" id="PS01247">
    <property type="entry name" value="IUNH"/>
    <property type="match status" value="1"/>
</dbReference>
<evidence type="ECO:0000256" key="2">
    <source>
        <dbReference type="ARBA" id="ARBA00023295"/>
    </source>
</evidence>